<dbReference type="RefSeq" id="XP_008083182.1">
    <property type="nucleotide sequence ID" value="XM_008084991.1"/>
</dbReference>
<evidence type="ECO:0000256" key="1">
    <source>
        <dbReference type="SAM" id="MobiDB-lite"/>
    </source>
</evidence>
<feature type="compositionally biased region" description="Acidic residues" evidence="1">
    <location>
        <begin position="357"/>
        <end position="368"/>
    </location>
</feature>
<feature type="region of interest" description="Disordered" evidence="1">
    <location>
        <begin position="17"/>
        <end position="82"/>
    </location>
</feature>
<feature type="compositionally biased region" description="Low complexity" evidence="1">
    <location>
        <begin position="252"/>
        <end position="263"/>
    </location>
</feature>
<protein>
    <recommendedName>
        <fullName evidence="4">Prenylated Rab acceptor 1</fullName>
    </recommendedName>
</protein>
<gene>
    <name evidence="2" type="ORF">GLAREA_00231</name>
</gene>
<dbReference type="OrthoDB" id="63113at2759"/>
<name>S3DRG9_GLAL2</name>
<sequence>MQWERERALWEANIRVEELDSDDTDTQGVGLGDNGQRRFASDPLKFTGIDMGPSARSRRSYGFEGDDSSSESFDSDEGSSALQIQLRDKEEALVQSALARIRRAREKGKTEVKLNQDELDALERRRKRLEAAARKEKKGSGSGSEKKRRSEKNLVTVPIASLEPSSRKKSAKHKRSGDLQQAVGPSNPPGPPGMLIPGPDGLMYAPIGYSVSSGSNRNSPTRPRSASSQQILSHSPSFYATGSHRNLSDGMRPTSSSSTSSRRPLPDEAEWIPGSSRRSSVSSQNFAVDPFEYQTSSGRPPAIPEQYLPGRRNVSNPSDIQYSSIRRSPPGLGAYPATGRAPASDPALRHRSSYADEIADSSTDESDDLGNGVQVFVDERETERERERERALSRKPVASSGRKKGKGR</sequence>
<evidence type="ECO:0000313" key="2">
    <source>
        <dbReference type="EMBL" id="EPE29073.1"/>
    </source>
</evidence>
<feature type="compositionally biased region" description="Acidic residues" evidence="1">
    <location>
        <begin position="64"/>
        <end position="77"/>
    </location>
</feature>
<feature type="region of interest" description="Disordered" evidence="1">
    <location>
        <begin position="129"/>
        <end position="408"/>
    </location>
</feature>
<dbReference type="EMBL" id="KE145367">
    <property type="protein sequence ID" value="EPE29073.1"/>
    <property type="molecule type" value="Genomic_DNA"/>
</dbReference>
<keyword evidence="3" id="KW-1185">Reference proteome</keyword>
<feature type="compositionally biased region" description="Polar residues" evidence="1">
    <location>
        <begin position="210"/>
        <end position="245"/>
    </location>
</feature>
<dbReference type="Proteomes" id="UP000016922">
    <property type="component" value="Unassembled WGS sequence"/>
</dbReference>
<proteinExistence type="predicted"/>
<dbReference type="HOGENOM" id="CLU_053875_0_0_1"/>
<dbReference type="KEGG" id="glz:GLAREA_00231"/>
<dbReference type="AlphaFoldDB" id="S3DRG9"/>
<evidence type="ECO:0000313" key="3">
    <source>
        <dbReference type="Proteomes" id="UP000016922"/>
    </source>
</evidence>
<dbReference type="STRING" id="1116229.S3DRG9"/>
<evidence type="ECO:0008006" key="4">
    <source>
        <dbReference type="Google" id="ProtNLM"/>
    </source>
</evidence>
<dbReference type="OMA" id="MPSWGRP"/>
<dbReference type="GeneID" id="19459291"/>
<dbReference type="eggNOG" id="ENOG502ST2U">
    <property type="taxonomic scope" value="Eukaryota"/>
</dbReference>
<organism evidence="2 3">
    <name type="scientific">Glarea lozoyensis (strain ATCC 20868 / MF5171)</name>
    <dbReference type="NCBI Taxonomy" id="1116229"/>
    <lineage>
        <taxon>Eukaryota</taxon>
        <taxon>Fungi</taxon>
        <taxon>Dikarya</taxon>
        <taxon>Ascomycota</taxon>
        <taxon>Pezizomycotina</taxon>
        <taxon>Leotiomycetes</taxon>
        <taxon>Helotiales</taxon>
        <taxon>Helotiaceae</taxon>
        <taxon>Glarea</taxon>
    </lineage>
</organism>
<reference evidence="2 3" key="1">
    <citation type="journal article" date="2013" name="BMC Genomics">
        <title>Genomics-driven discovery of the pneumocandin biosynthetic gene cluster in the fungus Glarea lozoyensis.</title>
        <authorList>
            <person name="Chen L."/>
            <person name="Yue Q."/>
            <person name="Zhang X."/>
            <person name="Xiang M."/>
            <person name="Wang C."/>
            <person name="Li S."/>
            <person name="Che Y."/>
            <person name="Ortiz-Lopez F.J."/>
            <person name="Bills G.F."/>
            <person name="Liu X."/>
            <person name="An Z."/>
        </authorList>
    </citation>
    <scope>NUCLEOTIDE SEQUENCE [LARGE SCALE GENOMIC DNA]</scope>
    <source>
        <strain evidence="3">ATCC 20868 / MF5171</strain>
    </source>
</reference>
<feature type="compositionally biased region" description="Polar residues" evidence="1">
    <location>
        <begin position="313"/>
        <end position="326"/>
    </location>
</feature>
<accession>S3DRG9</accession>
<feature type="compositionally biased region" description="Basic and acidic residues" evidence="1">
    <location>
        <begin position="377"/>
        <end position="392"/>
    </location>
</feature>